<evidence type="ECO:0000313" key="7">
    <source>
        <dbReference type="Proteomes" id="UP001597568"/>
    </source>
</evidence>
<dbReference type="PROSITE" id="PS50830">
    <property type="entry name" value="TNASE_3"/>
    <property type="match status" value="1"/>
</dbReference>
<dbReference type="Pfam" id="PF05901">
    <property type="entry name" value="Excalibur"/>
    <property type="match status" value="1"/>
</dbReference>
<dbReference type="InterPro" id="IPR016071">
    <property type="entry name" value="Staphylococal_nuclease_OB-fold"/>
</dbReference>
<dbReference type="Pfam" id="PF00565">
    <property type="entry name" value="SNase"/>
    <property type="match status" value="1"/>
</dbReference>
<comment type="caution">
    <text evidence="6">The sequence shown here is derived from an EMBL/GenBank/DDBJ whole genome shotgun (WGS) entry which is preliminary data.</text>
</comment>
<dbReference type="RefSeq" id="WP_380147994.1">
    <property type="nucleotide sequence ID" value="NZ_JBHUOR010000105.1"/>
</dbReference>
<evidence type="ECO:0000256" key="4">
    <source>
        <dbReference type="SAM" id="SignalP"/>
    </source>
</evidence>
<dbReference type="InterPro" id="IPR035437">
    <property type="entry name" value="SNase_OB-fold_sf"/>
</dbReference>
<dbReference type="InterPro" id="IPR002071">
    <property type="entry name" value="Thermonucl_AS"/>
</dbReference>
<dbReference type="InterPro" id="IPR008613">
    <property type="entry name" value="Excalibur_Ca-bd_domain"/>
</dbReference>
<dbReference type="PANTHER" id="PTHR12302">
    <property type="entry name" value="EBNA2 BINDING PROTEIN P100"/>
    <property type="match status" value="1"/>
</dbReference>
<evidence type="ECO:0000256" key="2">
    <source>
        <dbReference type="ARBA" id="ARBA00022759"/>
    </source>
</evidence>
<gene>
    <name evidence="6" type="ORF">ACFSY7_11915</name>
</gene>
<keyword evidence="4" id="KW-0732">Signal</keyword>
<dbReference type="SUPFAM" id="SSF50199">
    <property type="entry name" value="Staphylococcal nuclease"/>
    <property type="match status" value="1"/>
</dbReference>
<name>A0ABW5Y1P9_9BACL</name>
<keyword evidence="7" id="KW-1185">Reference proteome</keyword>
<accession>A0ABW5Y1P9</accession>
<feature type="chain" id="PRO_5045458891" evidence="4">
    <location>
        <begin position="26"/>
        <end position="237"/>
    </location>
</feature>
<keyword evidence="1" id="KW-0540">Nuclease</keyword>
<dbReference type="SMART" id="SM00894">
    <property type="entry name" value="Excalibur"/>
    <property type="match status" value="1"/>
</dbReference>
<reference evidence="7" key="1">
    <citation type="journal article" date="2019" name="Int. J. Syst. Evol. Microbiol.">
        <title>The Global Catalogue of Microorganisms (GCM) 10K type strain sequencing project: providing services to taxonomists for standard genome sequencing and annotation.</title>
        <authorList>
            <consortium name="The Broad Institute Genomics Platform"/>
            <consortium name="The Broad Institute Genome Sequencing Center for Infectious Disease"/>
            <person name="Wu L."/>
            <person name="Ma J."/>
        </authorList>
    </citation>
    <scope>NUCLEOTIDE SEQUENCE [LARGE SCALE GENOMIC DNA]</scope>
    <source>
        <strain evidence="7">KCTC 33522</strain>
    </source>
</reference>
<evidence type="ECO:0000256" key="3">
    <source>
        <dbReference type="ARBA" id="ARBA00022801"/>
    </source>
</evidence>
<proteinExistence type="predicted"/>
<feature type="domain" description="TNase-like" evidence="5">
    <location>
        <begin position="50"/>
        <end position="174"/>
    </location>
</feature>
<dbReference type="PANTHER" id="PTHR12302:SF3">
    <property type="entry name" value="SERINE_THREONINE-PROTEIN KINASE 31"/>
    <property type="match status" value="1"/>
</dbReference>
<evidence type="ECO:0000256" key="1">
    <source>
        <dbReference type="ARBA" id="ARBA00022722"/>
    </source>
</evidence>
<dbReference type="PROSITE" id="PS01284">
    <property type="entry name" value="TNASE_2"/>
    <property type="match status" value="1"/>
</dbReference>
<evidence type="ECO:0000259" key="5">
    <source>
        <dbReference type="PROSITE" id="PS50830"/>
    </source>
</evidence>
<organism evidence="6 7">
    <name type="scientific">Kurthia populi</name>
    <dbReference type="NCBI Taxonomy" id="1562132"/>
    <lineage>
        <taxon>Bacteria</taxon>
        <taxon>Bacillati</taxon>
        <taxon>Bacillota</taxon>
        <taxon>Bacilli</taxon>
        <taxon>Bacillales</taxon>
        <taxon>Caryophanaceae</taxon>
        <taxon>Kurthia</taxon>
    </lineage>
</organism>
<dbReference type="Proteomes" id="UP001597568">
    <property type="component" value="Unassembled WGS sequence"/>
</dbReference>
<dbReference type="SMART" id="SM00318">
    <property type="entry name" value="SNc"/>
    <property type="match status" value="1"/>
</dbReference>
<protein>
    <submittedName>
        <fullName evidence="6">Thermonuclease family protein</fullName>
    </submittedName>
</protein>
<dbReference type="EMBL" id="JBHUOR010000105">
    <property type="protein sequence ID" value="MFD2869200.1"/>
    <property type="molecule type" value="Genomic_DNA"/>
</dbReference>
<dbReference type="Gene3D" id="2.40.50.90">
    <property type="match status" value="1"/>
</dbReference>
<evidence type="ECO:0000313" key="6">
    <source>
        <dbReference type="EMBL" id="MFD2869200.1"/>
    </source>
</evidence>
<keyword evidence="2" id="KW-0255">Endonuclease</keyword>
<keyword evidence="3" id="KW-0378">Hydrolase</keyword>
<feature type="signal peptide" evidence="4">
    <location>
        <begin position="1"/>
        <end position="25"/>
    </location>
</feature>
<sequence>MNFTKFKKSLIAGVMGFSLIGGFVASPDYTTPATTTAKTLNTVTLVSPTDGDTASFKYKGETIKVRFLLVDTPETKHPSKGVQPWGKEASNYTKKKLKNAKKIQLDFDQAGYKGDKYGRKLAYVYVDGKDLNLQLVRKGYARVAYIYAPNTKNKAKYLNAQAKAKKEKLRIWSKKGYVTSSGFNTTKKETTTKKPSKTKTYKNCTELRKDYPNGVKKGHKAYQAKMDRDKDGWACER</sequence>